<evidence type="ECO:0000313" key="2">
    <source>
        <dbReference type="Proteomes" id="UP000016662"/>
    </source>
</evidence>
<dbReference type="Proteomes" id="UP000016662">
    <property type="component" value="Unassembled WGS sequence"/>
</dbReference>
<dbReference type="EMBL" id="AWVF01000278">
    <property type="protein sequence ID" value="ERJ93602.1"/>
    <property type="molecule type" value="Genomic_DNA"/>
</dbReference>
<dbReference type="PATRIC" id="fig|411473.3.peg.1866"/>
<protein>
    <submittedName>
        <fullName evidence="1">Uncharacterized protein</fullName>
    </submittedName>
</protein>
<evidence type="ECO:0000313" key="1">
    <source>
        <dbReference type="EMBL" id="ERJ93602.1"/>
    </source>
</evidence>
<reference evidence="1 2" key="1">
    <citation type="submission" date="2013-07" db="EMBL/GenBank/DDBJ databases">
        <authorList>
            <person name="Weinstock G."/>
            <person name="Sodergren E."/>
            <person name="Wylie T."/>
            <person name="Fulton L."/>
            <person name="Fulton R."/>
            <person name="Fronick C."/>
            <person name="O'Laughlin M."/>
            <person name="Godfrey J."/>
            <person name="Miner T."/>
            <person name="Herter B."/>
            <person name="Appelbaum E."/>
            <person name="Cordes M."/>
            <person name="Lek S."/>
            <person name="Wollam A."/>
            <person name="Pepin K.H."/>
            <person name="Palsikar V.B."/>
            <person name="Mitreva M."/>
            <person name="Wilson R.K."/>
        </authorList>
    </citation>
    <scope>NUCLEOTIDE SEQUENCE [LARGE SCALE GENOMIC DNA]</scope>
    <source>
        <strain evidence="1 2">ATCC 27760</strain>
    </source>
</reference>
<organism evidence="1 2">
    <name type="scientific">Ruminococcus callidus ATCC 27760</name>
    <dbReference type="NCBI Taxonomy" id="411473"/>
    <lineage>
        <taxon>Bacteria</taxon>
        <taxon>Bacillati</taxon>
        <taxon>Bacillota</taxon>
        <taxon>Clostridia</taxon>
        <taxon>Eubacteriales</taxon>
        <taxon>Oscillospiraceae</taxon>
        <taxon>Ruminococcus</taxon>
    </lineage>
</organism>
<dbReference type="HOGENOM" id="CLU_2791423_0_0_9"/>
<keyword evidence="2" id="KW-1185">Reference proteome</keyword>
<proteinExistence type="predicted"/>
<sequence length="68" mass="7406">MRIIDNPIQNAVQDRLSFLYAVRQNPVPHGSQVHFQKKSGFPHIAGTAFSALSEPIAGTNLPADGIHE</sequence>
<name>U2KMW1_9FIRM</name>
<gene>
    <name evidence="1" type="ORF">RUMCAL_02255</name>
</gene>
<accession>U2KMW1</accession>
<comment type="caution">
    <text evidence="1">The sequence shown here is derived from an EMBL/GenBank/DDBJ whole genome shotgun (WGS) entry which is preliminary data.</text>
</comment>
<dbReference type="AlphaFoldDB" id="U2KMW1"/>